<dbReference type="Pfam" id="PF13352">
    <property type="entry name" value="DUF4100"/>
    <property type="match status" value="1"/>
</dbReference>
<evidence type="ECO:0000313" key="3">
    <source>
        <dbReference type="EMBL" id="KAJ3487215.1"/>
    </source>
</evidence>
<name>A0AAD5YIR6_9APHY</name>
<reference evidence="3" key="1">
    <citation type="submission" date="2022-07" db="EMBL/GenBank/DDBJ databases">
        <title>Genome Sequence of Physisporinus lineatus.</title>
        <authorList>
            <person name="Buettner E."/>
        </authorList>
    </citation>
    <scope>NUCLEOTIDE SEQUENCE</scope>
    <source>
        <strain evidence="3">VT162</strain>
    </source>
</reference>
<dbReference type="EMBL" id="JANAWD010000098">
    <property type="protein sequence ID" value="KAJ3487215.1"/>
    <property type="molecule type" value="Genomic_DNA"/>
</dbReference>
<evidence type="ECO:0000313" key="4">
    <source>
        <dbReference type="Proteomes" id="UP001212997"/>
    </source>
</evidence>
<evidence type="ECO:0000256" key="1">
    <source>
        <dbReference type="SAM" id="MobiDB-lite"/>
    </source>
</evidence>
<dbReference type="Proteomes" id="UP001212997">
    <property type="component" value="Unassembled WGS sequence"/>
</dbReference>
<comment type="caution">
    <text evidence="3">The sequence shown here is derived from an EMBL/GenBank/DDBJ whole genome shotgun (WGS) entry which is preliminary data.</text>
</comment>
<accession>A0AAD5YIR6</accession>
<dbReference type="InterPro" id="IPR025165">
    <property type="entry name" value="DUF4100"/>
</dbReference>
<dbReference type="InterPro" id="IPR021109">
    <property type="entry name" value="Peptidase_aspartic_dom_sf"/>
</dbReference>
<gene>
    <name evidence="3" type="ORF">NLI96_g3696</name>
</gene>
<dbReference type="CDD" id="cd00303">
    <property type="entry name" value="retropepsin_like"/>
    <property type="match status" value="1"/>
</dbReference>
<organism evidence="3 4">
    <name type="scientific">Meripilus lineatus</name>
    <dbReference type="NCBI Taxonomy" id="2056292"/>
    <lineage>
        <taxon>Eukaryota</taxon>
        <taxon>Fungi</taxon>
        <taxon>Dikarya</taxon>
        <taxon>Basidiomycota</taxon>
        <taxon>Agaricomycotina</taxon>
        <taxon>Agaricomycetes</taxon>
        <taxon>Polyporales</taxon>
        <taxon>Meripilaceae</taxon>
        <taxon>Meripilus</taxon>
    </lineage>
</organism>
<keyword evidence="4" id="KW-1185">Reference proteome</keyword>
<feature type="domain" description="DUF4100" evidence="2">
    <location>
        <begin position="66"/>
        <end position="231"/>
    </location>
</feature>
<proteinExistence type="predicted"/>
<dbReference type="Gene3D" id="2.40.70.10">
    <property type="entry name" value="Acid Proteases"/>
    <property type="match status" value="1"/>
</dbReference>
<sequence>MSELMVKGAIKKDERGKFVMADGSMIIRERGEPLSSAVYKRLNTTTSNLITLPTNHSYSNLDSDFSDSPIQSFPVIRTPKTIKANTKYKFEGVFPPPVHSKHHAAKSSITKSHVPPPPPPPSPPLPHPSHPIPTEVSKPQFDPLQDDAIMEDATTPKVRKFSRTAKDDNSPKSTPKKASAPMKSAISQQVQPTAIIDKILNTPINITVGEVLGSSREISSHLQNYMKFKRATTGEKENVVAFSLPHTRTSLIHLAMECSGRPLKAIIDTGSMCNVVFYKVYQACINLPIDKGQELIMKDANRGHGKLMGLVSNVPLICGGVKTYANLYVAENSSFQILLGCPWQRGNHISINERPDGTWVIFNDQPTLMEVLASPGEMPLEVQLITTEEPPLPQPVTETITSNALHLFNMPPLPHQQNVGSSL</sequence>
<feature type="compositionally biased region" description="Pro residues" evidence="1">
    <location>
        <begin position="114"/>
        <end position="131"/>
    </location>
</feature>
<dbReference type="AlphaFoldDB" id="A0AAD5YIR6"/>
<evidence type="ECO:0000259" key="2">
    <source>
        <dbReference type="Pfam" id="PF13352"/>
    </source>
</evidence>
<feature type="region of interest" description="Disordered" evidence="1">
    <location>
        <begin position="95"/>
        <end position="186"/>
    </location>
</feature>
<protein>
    <recommendedName>
        <fullName evidence="2">DUF4100 domain-containing protein</fullName>
    </recommendedName>
</protein>